<evidence type="ECO:0000313" key="3">
    <source>
        <dbReference type="Proteomes" id="UP000001194"/>
    </source>
</evidence>
<protein>
    <submittedName>
        <fullName evidence="2">Predicted protein</fullName>
    </submittedName>
</protein>
<proteinExistence type="predicted"/>
<gene>
    <name evidence="2" type="ORF">LACBIDRAFT_316824</name>
</gene>
<dbReference type="AlphaFoldDB" id="B0E1P4"/>
<evidence type="ECO:0000256" key="1">
    <source>
        <dbReference type="SAM" id="MobiDB-lite"/>
    </source>
</evidence>
<organism evidence="3">
    <name type="scientific">Laccaria bicolor (strain S238N-H82 / ATCC MYA-4686)</name>
    <name type="common">Bicoloured deceiver</name>
    <name type="synonym">Laccaria laccata var. bicolor</name>
    <dbReference type="NCBI Taxonomy" id="486041"/>
    <lineage>
        <taxon>Eukaryota</taxon>
        <taxon>Fungi</taxon>
        <taxon>Dikarya</taxon>
        <taxon>Basidiomycota</taxon>
        <taxon>Agaricomycotina</taxon>
        <taxon>Agaricomycetes</taxon>
        <taxon>Agaricomycetidae</taxon>
        <taxon>Agaricales</taxon>
        <taxon>Agaricineae</taxon>
        <taxon>Hydnangiaceae</taxon>
        <taxon>Laccaria</taxon>
    </lineage>
</organism>
<dbReference type="EMBL" id="DS547169">
    <property type="protein sequence ID" value="EDQ99231.1"/>
    <property type="molecule type" value="Genomic_DNA"/>
</dbReference>
<dbReference type="InParanoid" id="B0E1P4"/>
<dbReference type="HOGENOM" id="CLU_033651_1_0_1"/>
<name>B0E1P4_LACBS</name>
<feature type="compositionally biased region" description="Low complexity" evidence="1">
    <location>
        <begin position="10"/>
        <end position="25"/>
    </location>
</feature>
<reference evidence="2 3" key="1">
    <citation type="journal article" date="2008" name="Nature">
        <title>The genome of Laccaria bicolor provides insights into mycorrhizal symbiosis.</title>
        <authorList>
            <person name="Martin F."/>
            <person name="Aerts A."/>
            <person name="Ahren D."/>
            <person name="Brun A."/>
            <person name="Danchin E.G.J."/>
            <person name="Duchaussoy F."/>
            <person name="Gibon J."/>
            <person name="Kohler A."/>
            <person name="Lindquist E."/>
            <person name="Pereda V."/>
            <person name="Salamov A."/>
            <person name="Shapiro H.J."/>
            <person name="Wuyts J."/>
            <person name="Blaudez D."/>
            <person name="Buee M."/>
            <person name="Brokstein P."/>
            <person name="Canbaeck B."/>
            <person name="Cohen D."/>
            <person name="Courty P.E."/>
            <person name="Coutinho P.M."/>
            <person name="Delaruelle C."/>
            <person name="Detter J.C."/>
            <person name="Deveau A."/>
            <person name="DiFazio S."/>
            <person name="Duplessis S."/>
            <person name="Fraissinet-Tachet L."/>
            <person name="Lucic E."/>
            <person name="Frey-Klett P."/>
            <person name="Fourrey C."/>
            <person name="Feussner I."/>
            <person name="Gay G."/>
            <person name="Grimwood J."/>
            <person name="Hoegger P.J."/>
            <person name="Jain P."/>
            <person name="Kilaru S."/>
            <person name="Labbe J."/>
            <person name="Lin Y.C."/>
            <person name="Legue V."/>
            <person name="Le Tacon F."/>
            <person name="Marmeisse R."/>
            <person name="Melayah D."/>
            <person name="Montanini B."/>
            <person name="Muratet M."/>
            <person name="Nehls U."/>
            <person name="Niculita-Hirzel H."/>
            <person name="Oudot-Le Secq M.P."/>
            <person name="Peter M."/>
            <person name="Quesneville H."/>
            <person name="Rajashekar B."/>
            <person name="Reich M."/>
            <person name="Rouhier N."/>
            <person name="Schmutz J."/>
            <person name="Yin T."/>
            <person name="Chalot M."/>
            <person name="Henrissat B."/>
            <person name="Kuees U."/>
            <person name="Lucas S."/>
            <person name="Van de Peer Y."/>
            <person name="Podila G.K."/>
            <person name="Polle A."/>
            <person name="Pukkila P.J."/>
            <person name="Richardson P.M."/>
            <person name="Rouze P."/>
            <person name="Sanders I.R."/>
            <person name="Stajich J.E."/>
            <person name="Tunlid A."/>
            <person name="Tuskan G."/>
            <person name="Grigoriev I.V."/>
        </authorList>
    </citation>
    <scope>NUCLEOTIDE SEQUENCE [LARGE SCALE GENOMIC DNA]</scope>
    <source>
        <strain evidence="3">S238N-H82 / ATCC MYA-4686</strain>
    </source>
</reference>
<dbReference type="RefSeq" id="XP_001890128.1">
    <property type="nucleotide sequence ID" value="XM_001890093.1"/>
</dbReference>
<dbReference type="OrthoDB" id="2974017at2759"/>
<dbReference type="Proteomes" id="UP000001194">
    <property type="component" value="Unassembled WGS sequence"/>
</dbReference>
<keyword evidence="3" id="KW-1185">Reference proteome</keyword>
<sequence>MSPFSSEPQSTSTAGSNSSSGLYSLDGRGGEPGNGKPQGREATSPRYLYYRLYATDGAMKSLNPIYSNDPSISRILPKSLTPPHTALSLKRYLCKIEGLAESNASLFESLSSDVAIAGSSCLKLRDHLGLGASSREPMVLVVGVAEAEKRLYTPRRVTNKLIENPDSREMCYIYYRVYGEEGEVNSRAPFDERDTSLGHIDTLSIAPPRTVASLKSRIVNVEGIANQEIQLFEDTDGEVLLNDADHLPLFAVTYLGYIKADPLAVVYVSKTPSSRSTMTKAIRAKYDCSKPIALKLGGVTEAGRDVRLCARLRHVSTRGMAYIHGHVTNRQWVGG</sequence>
<dbReference type="KEGG" id="lbc:LACBIDRAFT_316824"/>
<dbReference type="GeneID" id="6085774"/>
<accession>B0E1P4</accession>
<feature type="region of interest" description="Disordered" evidence="1">
    <location>
        <begin position="1"/>
        <end position="42"/>
    </location>
</feature>
<evidence type="ECO:0000313" key="2">
    <source>
        <dbReference type="EMBL" id="EDQ99231.1"/>
    </source>
</evidence>